<evidence type="ECO:0000313" key="7">
    <source>
        <dbReference type="Proteomes" id="UP000332487"/>
    </source>
</evidence>
<protein>
    <submittedName>
        <fullName evidence="6">Radical SAM domain protein</fullName>
    </submittedName>
</protein>
<dbReference type="AlphaFoldDB" id="C7DHD7"/>
<dbReference type="GO" id="GO:0051536">
    <property type="term" value="F:iron-sulfur cluster binding"/>
    <property type="evidence" value="ECO:0007669"/>
    <property type="project" value="UniProtKB-KW"/>
</dbReference>
<dbReference type="SFLD" id="SFLDS00029">
    <property type="entry name" value="Radical_SAM"/>
    <property type="match status" value="1"/>
</dbReference>
<dbReference type="InterPro" id="IPR013785">
    <property type="entry name" value="Aldolase_TIM"/>
</dbReference>
<evidence type="ECO:0000259" key="5">
    <source>
        <dbReference type="Pfam" id="PF04055"/>
    </source>
</evidence>
<keyword evidence="4" id="KW-0411">Iron-sulfur</keyword>
<dbReference type="InterPro" id="IPR050377">
    <property type="entry name" value="Radical_SAM_PqqE_MftC-like"/>
</dbReference>
<keyword evidence="7" id="KW-1185">Reference proteome</keyword>
<keyword evidence="3" id="KW-0408">Iron</keyword>
<evidence type="ECO:0000313" key="6">
    <source>
        <dbReference type="EMBL" id="EET90039.1"/>
    </source>
</evidence>
<keyword evidence="2" id="KW-0479">Metal-binding</keyword>
<dbReference type="EMBL" id="GG697240">
    <property type="protein sequence ID" value="EET90039.1"/>
    <property type="molecule type" value="Genomic_DNA"/>
</dbReference>
<dbReference type="PANTHER" id="PTHR11228">
    <property type="entry name" value="RADICAL SAM DOMAIN PROTEIN"/>
    <property type="match status" value="1"/>
</dbReference>
<dbReference type="GO" id="GO:0003824">
    <property type="term" value="F:catalytic activity"/>
    <property type="evidence" value="ECO:0007669"/>
    <property type="project" value="InterPro"/>
</dbReference>
<keyword evidence="1" id="KW-0949">S-adenosyl-L-methionine</keyword>
<reference evidence="6 7" key="2">
    <citation type="journal article" date="2010" name="Proc. Natl. Acad. Sci. U.S.A.">
        <title>Enigmatic, ultrasmall, uncultivated Archaea.</title>
        <authorList>
            <person name="Baker B.J."/>
            <person name="Comolli L.R."/>
            <person name="Dick G.J."/>
            <person name="Hauser L.J."/>
            <person name="Hyatt D."/>
            <person name="Dill B.D."/>
            <person name="Land M.L."/>
            <person name="Verberkmoes N.C."/>
            <person name="Hettich R.L."/>
            <person name="Banfield J.F."/>
        </authorList>
    </citation>
    <scope>NUCLEOTIDE SEQUENCE [LARGE SCALE GENOMIC DNA]</scope>
    <source>
        <strain evidence="6">ARMAN-2</strain>
    </source>
</reference>
<dbReference type="SFLD" id="SFLDG01067">
    <property type="entry name" value="SPASM/twitch_domain_containing"/>
    <property type="match status" value="1"/>
</dbReference>
<dbReference type="CDD" id="cd01335">
    <property type="entry name" value="Radical_SAM"/>
    <property type="match status" value="1"/>
</dbReference>
<dbReference type="Pfam" id="PF04055">
    <property type="entry name" value="Radical_SAM"/>
    <property type="match status" value="1"/>
</dbReference>
<dbReference type="Proteomes" id="UP000332487">
    <property type="component" value="Unassembled WGS sequence"/>
</dbReference>
<dbReference type="GO" id="GO:0046872">
    <property type="term" value="F:metal ion binding"/>
    <property type="evidence" value="ECO:0007669"/>
    <property type="project" value="UniProtKB-KW"/>
</dbReference>
<sequence>MANLKFAGLAATVLKSNFSKLDRPYKLNFAITYWCQSRCLTCNIWQMKPKDELRIDEIREFARKNGHFKWIEITGGEPFLRSDIVEIVKAFHENNKGLYLLTMPTNSLCSRDMVLKKLEEIAKTGIPKIVITISLDGYREMHDKVRGVPGNYDRAIEMFKGIKKLSRTYRNLNVVFGYTISRFNQGSLPRTVTEVMGEVGGITPNDFHINLGQLSSNYYGNSGTPVTPDNSAIAGEIGWLMKARKPSPSPMIVMENMFIKKLAEFARTGKQPMRSRSLEASLFLDSFGNVYPSIMWDRKVGNIRDYDYDLSGMWHNETAEEVRRSIEKGEEPNQWTACEAYQSIGGGVLKLIK</sequence>
<evidence type="ECO:0000256" key="2">
    <source>
        <dbReference type="ARBA" id="ARBA00022723"/>
    </source>
</evidence>
<dbReference type="InterPro" id="IPR007197">
    <property type="entry name" value="rSAM"/>
</dbReference>
<accession>C7DHD7</accession>
<dbReference type="Gene3D" id="3.20.20.70">
    <property type="entry name" value="Aldolase class I"/>
    <property type="match status" value="1"/>
</dbReference>
<name>C7DHD7_MICA2</name>
<proteinExistence type="predicted"/>
<gene>
    <name evidence="6" type="ORF">UNLARM2_0481</name>
</gene>
<organism evidence="6 7">
    <name type="scientific">Candidatus Micrarchaeum acidiphilum ARMAN-2</name>
    <dbReference type="NCBI Taxonomy" id="425595"/>
    <lineage>
        <taxon>Archaea</taxon>
        <taxon>Candidatus Micrarchaeota</taxon>
        <taxon>Candidatus Micrarchaeia</taxon>
        <taxon>Candidatus Micrarchaeales</taxon>
        <taxon>Candidatus Micrarchaeaceae</taxon>
        <taxon>Candidatus Micrarchaeum</taxon>
    </lineage>
</organism>
<reference evidence="6 7" key="1">
    <citation type="journal article" date="2009" name="Genome Biol.">
        <title>Community-wide analysis of microbial genome sequence signatures.</title>
        <authorList>
            <person name="Dick G.J."/>
            <person name="Andersson A.F."/>
            <person name="Baker B.J."/>
            <person name="Simmons S.L."/>
            <person name="Thomas B.C."/>
            <person name="Yelton A.P."/>
            <person name="Banfield J.F."/>
        </authorList>
    </citation>
    <scope>NUCLEOTIDE SEQUENCE [LARGE SCALE GENOMIC DNA]</scope>
    <source>
        <strain evidence="6">ARMAN-2</strain>
    </source>
</reference>
<evidence type="ECO:0000256" key="4">
    <source>
        <dbReference type="ARBA" id="ARBA00023014"/>
    </source>
</evidence>
<dbReference type="SUPFAM" id="SSF102114">
    <property type="entry name" value="Radical SAM enzymes"/>
    <property type="match status" value="1"/>
</dbReference>
<evidence type="ECO:0000256" key="1">
    <source>
        <dbReference type="ARBA" id="ARBA00022691"/>
    </source>
</evidence>
<dbReference type="InterPro" id="IPR058240">
    <property type="entry name" value="rSAM_sf"/>
</dbReference>
<dbReference type="PANTHER" id="PTHR11228:SF7">
    <property type="entry name" value="PQQA PEPTIDE CYCLASE"/>
    <property type="match status" value="1"/>
</dbReference>
<evidence type="ECO:0000256" key="3">
    <source>
        <dbReference type="ARBA" id="ARBA00023004"/>
    </source>
</evidence>
<feature type="domain" description="Radical SAM core" evidence="5">
    <location>
        <begin position="31"/>
        <end position="182"/>
    </location>
</feature>